<evidence type="ECO:0000256" key="1">
    <source>
        <dbReference type="SAM" id="MobiDB-lite"/>
    </source>
</evidence>
<dbReference type="RefSeq" id="XP_020431071.1">
    <property type="nucleotide sequence ID" value="XM_020579232.1"/>
</dbReference>
<dbReference type="InParanoid" id="D3BI47"/>
<feature type="region of interest" description="Disordered" evidence="1">
    <location>
        <begin position="1"/>
        <end position="55"/>
    </location>
</feature>
<organism evidence="2 3">
    <name type="scientific">Heterostelium pallidum (strain ATCC 26659 / Pp 5 / PN500)</name>
    <name type="common">Cellular slime mold</name>
    <name type="synonym">Polysphondylium pallidum</name>
    <dbReference type="NCBI Taxonomy" id="670386"/>
    <lineage>
        <taxon>Eukaryota</taxon>
        <taxon>Amoebozoa</taxon>
        <taxon>Evosea</taxon>
        <taxon>Eumycetozoa</taxon>
        <taxon>Dictyostelia</taxon>
        <taxon>Acytosteliales</taxon>
        <taxon>Acytosteliaceae</taxon>
        <taxon>Heterostelium</taxon>
    </lineage>
</organism>
<evidence type="ECO:0000313" key="2">
    <source>
        <dbReference type="EMBL" id="EFA78947.1"/>
    </source>
</evidence>
<keyword evidence="3" id="KW-1185">Reference proteome</keyword>
<gene>
    <name evidence="2" type="ORF">PPL_08415</name>
</gene>
<dbReference type="GeneID" id="31363895"/>
<dbReference type="EMBL" id="ADBJ01000037">
    <property type="protein sequence ID" value="EFA78947.1"/>
    <property type="molecule type" value="Genomic_DNA"/>
</dbReference>
<feature type="compositionally biased region" description="Polar residues" evidence="1">
    <location>
        <begin position="1"/>
        <end position="43"/>
    </location>
</feature>
<comment type="caution">
    <text evidence="2">The sequence shown here is derived from an EMBL/GenBank/DDBJ whole genome shotgun (WGS) entry which is preliminary data.</text>
</comment>
<accession>D3BI47</accession>
<reference evidence="2 3" key="1">
    <citation type="journal article" date="2011" name="Genome Res.">
        <title>Phylogeny-wide analysis of social amoeba genomes highlights ancient origins for complex intercellular communication.</title>
        <authorList>
            <person name="Heidel A.J."/>
            <person name="Lawal H.M."/>
            <person name="Felder M."/>
            <person name="Schilde C."/>
            <person name="Helps N.R."/>
            <person name="Tunggal B."/>
            <person name="Rivero F."/>
            <person name="John U."/>
            <person name="Schleicher M."/>
            <person name="Eichinger L."/>
            <person name="Platzer M."/>
            <person name="Noegel A.A."/>
            <person name="Schaap P."/>
            <person name="Gloeckner G."/>
        </authorList>
    </citation>
    <scope>NUCLEOTIDE SEQUENCE [LARGE SCALE GENOMIC DNA]</scope>
    <source>
        <strain evidence="3">ATCC 26659 / Pp 5 / PN500</strain>
    </source>
</reference>
<name>D3BI47_HETP5</name>
<dbReference type="AlphaFoldDB" id="D3BI47"/>
<protein>
    <submittedName>
        <fullName evidence="2">Uncharacterized protein</fullName>
    </submittedName>
</protein>
<proteinExistence type="predicted"/>
<dbReference type="Proteomes" id="UP000001396">
    <property type="component" value="Unassembled WGS sequence"/>
</dbReference>
<sequence>MASRLTTQNKSNNSRSLAPSFNNYTQGVLNSIKSVSDPNTKPVKSNRYKDYSKLSERSGNKSKVLNLITTSVNVIASPKKHNKVTIDQQTHLMKDWLTKNTTGKWSSYYIDSATIFENKIVDWQSERYQLYPLFKESIEIKAHISCVEPFLFDGPLLNIYFASCQSLIFSYKFPILQ</sequence>
<evidence type="ECO:0000313" key="3">
    <source>
        <dbReference type="Proteomes" id="UP000001396"/>
    </source>
</evidence>